<evidence type="ECO:0000256" key="2">
    <source>
        <dbReference type="SAM" id="Phobius"/>
    </source>
</evidence>
<name>A0A919T6F2_9ACTN</name>
<feature type="transmembrane region" description="Helical" evidence="2">
    <location>
        <begin position="249"/>
        <end position="269"/>
    </location>
</feature>
<keyword evidence="4" id="KW-1185">Reference proteome</keyword>
<accession>A0A919T6F2</accession>
<keyword evidence="2" id="KW-1133">Transmembrane helix</keyword>
<evidence type="ECO:0000313" key="4">
    <source>
        <dbReference type="Proteomes" id="UP000677082"/>
    </source>
</evidence>
<keyword evidence="1" id="KW-0175">Coiled coil</keyword>
<evidence type="ECO:0000313" key="3">
    <source>
        <dbReference type="EMBL" id="GIM90023.1"/>
    </source>
</evidence>
<reference evidence="3 4" key="1">
    <citation type="submission" date="2021-03" db="EMBL/GenBank/DDBJ databases">
        <title>Whole genome shotgun sequence of Actinoplanes toevensis NBRC 105298.</title>
        <authorList>
            <person name="Komaki H."/>
            <person name="Tamura T."/>
        </authorList>
    </citation>
    <scope>NUCLEOTIDE SEQUENCE [LARGE SCALE GENOMIC DNA]</scope>
    <source>
        <strain evidence="3 4">NBRC 105298</strain>
    </source>
</reference>
<sequence>MTVTKDLVVRDDLREVVDLVLRGAEANARHDLVRRMRVAADEVAAARPAEPIAEAVVGALQSLEVDLRIRRAALADPGRAARLAAEARHAEVRLREFQERTVRWPRVLGDALAATDSDIEFAVHNWLRALLDEGTVAIETQGLTGDDLDRWLRKRLVAETEAVHRALRLAARGIGERVASSIGLSEPVPPVSLDLEPPAELVAYIHRGPRALSDQQALATRLVGVVMPTYSGVMLALFLPRLLGIEMSLWPTVIGAAAGAVGMGGAAVAGERQRQRSRRNVESASELRSLIDAFRMAVSKRVRDGVRAIEQQMHAGLNEVVTNESRRLSGMADAARRAAGESERLQEALAEIELDLASVHELRQRAQRFSWAG</sequence>
<proteinExistence type="predicted"/>
<dbReference type="Proteomes" id="UP000677082">
    <property type="component" value="Unassembled WGS sequence"/>
</dbReference>
<dbReference type="RefSeq" id="WP_213005974.1">
    <property type="nucleotide sequence ID" value="NZ_BOQN01000022.1"/>
</dbReference>
<feature type="coiled-coil region" evidence="1">
    <location>
        <begin position="331"/>
        <end position="362"/>
    </location>
</feature>
<comment type="caution">
    <text evidence="3">The sequence shown here is derived from an EMBL/GenBank/DDBJ whole genome shotgun (WGS) entry which is preliminary data.</text>
</comment>
<gene>
    <name evidence="3" type="ORF">Ato02nite_018160</name>
</gene>
<keyword evidence="2" id="KW-0472">Membrane</keyword>
<dbReference type="EMBL" id="BOQN01000022">
    <property type="protein sequence ID" value="GIM90023.1"/>
    <property type="molecule type" value="Genomic_DNA"/>
</dbReference>
<evidence type="ECO:0000256" key="1">
    <source>
        <dbReference type="SAM" id="Coils"/>
    </source>
</evidence>
<protein>
    <submittedName>
        <fullName evidence="3">Uncharacterized protein</fullName>
    </submittedName>
</protein>
<feature type="transmembrane region" description="Helical" evidence="2">
    <location>
        <begin position="222"/>
        <end position="243"/>
    </location>
</feature>
<dbReference type="AlphaFoldDB" id="A0A919T6F2"/>
<keyword evidence="2" id="KW-0812">Transmembrane</keyword>
<organism evidence="3 4">
    <name type="scientific">Paractinoplanes toevensis</name>
    <dbReference type="NCBI Taxonomy" id="571911"/>
    <lineage>
        <taxon>Bacteria</taxon>
        <taxon>Bacillati</taxon>
        <taxon>Actinomycetota</taxon>
        <taxon>Actinomycetes</taxon>
        <taxon>Micromonosporales</taxon>
        <taxon>Micromonosporaceae</taxon>
        <taxon>Paractinoplanes</taxon>
    </lineage>
</organism>